<dbReference type="AlphaFoldDB" id="A0A067DHR4"/>
<name>A0A067DHR4_CITSI</name>
<proteinExistence type="predicted"/>
<dbReference type="PANTHER" id="PTHR24299">
    <property type="entry name" value="CYTOCHROME P450 FAMILY 1"/>
    <property type="match status" value="1"/>
</dbReference>
<dbReference type="GO" id="GO:0016712">
    <property type="term" value="F:oxidoreductase activity, acting on paired donors, with incorporation or reduction of molecular oxygen, reduced flavin or flavoprotein as one donor, and incorporation of one atom of oxygen"/>
    <property type="evidence" value="ECO:0000318"/>
    <property type="project" value="GO_Central"/>
</dbReference>
<dbReference type="GO" id="GO:0005506">
    <property type="term" value="F:iron ion binding"/>
    <property type="evidence" value="ECO:0007669"/>
    <property type="project" value="InterPro"/>
</dbReference>
<reference evidence="2 3" key="1">
    <citation type="submission" date="2014-04" db="EMBL/GenBank/DDBJ databases">
        <authorList>
            <consortium name="International Citrus Genome Consortium"/>
            <person name="Gmitter F."/>
            <person name="Chen C."/>
            <person name="Farmerie W."/>
            <person name="Harkins T."/>
            <person name="Desany B."/>
            <person name="Mohiuddin M."/>
            <person name="Kodira C."/>
            <person name="Borodovsky M."/>
            <person name="Lomsadze A."/>
            <person name="Burns P."/>
            <person name="Jenkins J."/>
            <person name="Prochnik S."/>
            <person name="Shu S."/>
            <person name="Chapman J."/>
            <person name="Pitluck S."/>
            <person name="Schmutz J."/>
            <person name="Rokhsar D."/>
        </authorList>
    </citation>
    <scope>NUCLEOTIDE SEQUENCE</scope>
</reference>
<evidence type="ECO:0008006" key="4">
    <source>
        <dbReference type="Google" id="ProtNLM"/>
    </source>
</evidence>
<dbReference type="SUPFAM" id="SSF48264">
    <property type="entry name" value="Cytochrome P450"/>
    <property type="match status" value="1"/>
</dbReference>
<feature type="non-terminal residue" evidence="2">
    <location>
        <position position="228"/>
    </location>
</feature>
<evidence type="ECO:0000313" key="3">
    <source>
        <dbReference type="Proteomes" id="UP000027120"/>
    </source>
</evidence>
<keyword evidence="1" id="KW-0472">Membrane</keyword>
<keyword evidence="1" id="KW-1133">Transmembrane helix</keyword>
<dbReference type="eggNOG" id="KOG0156">
    <property type="taxonomic scope" value="Eukaryota"/>
</dbReference>
<evidence type="ECO:0000313" key="2">
    <source>
        <dbReference type="EMBL" id="KDO38547.1"/>
    </source>
</evidence>
<protein>
    <recommendedName>
        <fullName evidence="4">Cytochrome P450</fullName>
    </recommendedName>
</protein>
<dbReference type="InterPro" id="IPR001128">
    <property type="entry name" value="Cyt_P450"/>
</dbReference>
<keyword evidence="1" id="KW-0812">Transmembrane</keyword>
<feature type="transmembrane region" description="Helical" evidence="1">
    <location>
        <begin position="17"/>
        <end position="35"/>
    </location>
</feature>
<dbReference type="Pfam" id="PF00067">
    <property type="entry name" value="p450"/>
    <property type="match status" value="1"/>
</dbReference>
<accession>A0A067DHR4</accession>
<organism evidence="2 3">
    <name type="scientific">Citrus sinensis</name>
    <name type="common">Sweet orange</name>
    <name type="synonym">Citrus aurantium var. sinensis</name>
    <dbReference type="NCBI Taxonomy" id="2711"/>
    <lineage>
        <taxon>Eukaryota</taxon>
        <taxon>Viridiplantae</taxon>
        <taxon>Streptophyta</taxon>
        <taxon>Embryophyta</taxon>
        <taxon>Tracheophyta</taxon>
        <taxon>Spermatophyta</taxon>
        <taxon>Magnoliopsida</taxon>
        <taxon>eudicotyledons</taxon>
        <taxon>Gunneridae</taxon>
        <taxon>Pentapetalae</taxon>
        <taxon>rosids</taxon>
        <taxon>malvids</taxon>
        <taxon>Sapindales</taxon>
        <taxon>Rutaceae</taxon>
        <taxon>Aurantioideae</taxon>
        <taxon>Citrus</taxon>
    </lineage>
</organism>
<sequence length="228" mass="25886">MDFLFNLENIPTDESKLSFITIVLATLIALIAGFFRLNKVSLGNKFAPGSFGTVARERNKRKPLPPGPAPWPIVGSLPEMWRNKPTFKWIHGLMRELNTNICCIRLGNVHVIPVTSPEIALEFLKVHDSVFASRPLTMGTEYLSGGFLSIAVVPWGQQWKKMRKVVASHVLHSVRLDSLLVKRREEAEELVSFVYNQCIRNNVDSVINVRLVARRYCGNVIRKIMFSR</sequence>
<dbReference type="PaxDb" id="2711-XP_006464296.1"/>
<gene>
    <name evidence="2" type="ORF">CISIN_1g040505mg</name>
</gene>
<dbReference type="GO" id="GO:0020037">
    <property type="term" value="F:heme binding"/>
    <property type="evidence" value="ECO:0007669"/>
    <property type="project" value="InterPro"/>
</dbReference>
<dbReference type="PANTHER" id="PTHR24299:SF52">
    <property type="entry name" value="CYTOCHROME P450"/>
    <property type="match status" value="1"/>
</dbReference>
<dbReference type="SMR" id="A0A067DHR4"/>
<dbReference type="Proteomes" id="UP000027120">
    <property type="component" value="Unassembled WGS sequence"/>
</dbReference>
<dbReference type="InterPro" id="IPR036396">
    <property type="entry name" value="Cyt_P450_sf"/>
</dbReference>
<evidence type="ECO:0000256" key="1">
    <source>
        <dbReference type="SAM" id="Phobius"/>
    </source>
</evidence>
<dbReference type="EMBL" id="KK787850">
    <property type="protein sequence ID" value="KDO38547.1"/>
    <property type="molecule type" value="Genomic_DNA"/>
</dbReference>
<dbReference type="Gene3D" id="1.10.630.10">
    <property type="entry name" value="Cytochrome P450"/>
    <property type="match status" value="1"/>
</dbReference>
<keyword evidence="3" id="KW-1185">Reference proteome</keyword>